<proteinExistence type="inferred from homology"/>
<dbReference type="Gene3D" id="2.40.30.170">
    <property type="match status" value="1"/>
</dbReference>
<dbReference type="PANTHER" id="PTHR30097">
    <property type="entry name" value="CATION EFFLUX SYSTEM PROTEIN CUSB"/>
    <property type="match status" value="1"/>
</dbReference>
<dbReference type="AlphaFoldDB" id="A0A923KQQ2"/>
<organism evidence="9 10">
    <name type="scientific">Undibacterium jejuense</name>
    <dbReference type="NCBI Taxonomy" id="1344949"/>
    <lineage>
        <taxon>Bacteria</taxon>
        <taxon>Pseudomonadati</taxon>
        <taxon>Pseudomonadota</taxon>
        <taxon>Betaproteobacteria</taxon>
        <taxon>Burkholderiales</taxon>
        <taxon>Oxalobacteraceae</taxon>
        <taxon>Undibacterium</taxon>
    </lineage>
</organism>
<dbReference type="Pfam" id="PF25975">
    <property type="entry name" value="CzcB_C"/>
    <property type="match status" value="1"/>
</dbReference>
<keyword evidence="4" id="KW-0472">Membrane</keyword>
<dbReference type="Pfam" id="PF25893">
    <property type="entry name" value="HH_CzcB"/>
    <property type="match status" value="1"/>
</dbReference>
<evidence type="ECO:0000259" key="8">
    <source>
        <dbReference type="Pfam" id="PF25975"/>
    </source>
</evidence>
<reference evidence="9" key="1">
    <citation type="submission" date="2020-08" db="EMBL/GenBank/DDBJ databases">
        <title>Novel species isolated from subtropical streams in China.</title>
        <authorList>
            <person name="Lu H."/>
        </authorList>
    </citation>
    <scope>NUCLEOTIDE SEQUENCE</scope>
    <source>
        <strain evidence="9">KACC 12607</strain>
    </source>
</reference>
<feature type="domain" description="CzcB-like C-terminal circularly permuted SH3-like" evidence="8">
    <location>
        <begin position="333"/>
        <end position="393"/>
    </location>
</feature>
<dbReference type="Pfam" id="PF25954">
    <property type="entry name" value="Beta-barrel_RND_2"/>
    <property type="match status" value="1"/>
</dbReference>
<gene>
    <name evidence="9" type="ORF">H8K32_13455</name>
</gene>
<dbReference type="InterPro" id="IPR058647">
    <property type="entry name" value="BSH_CzcB-like"/>
</dbReference>
<keyword evidence="4" id="KW-1133">Transmembrane helix</keyword>
<evidence type="ECO:0000256" key="2">
    <source>
        <dbReference type="ARBA" id="ARBA00022448"/>
    </source>
</evidence>
<evidence type="ECO:0000256" key="4">
    <source>
        <dbReference type="SAM" id="Phobius"/>
    </source>
</evidence>
<keyword evidence="2" id="KW-0813">Transport</keyword>
<comment type="caution">
    <text evidence="9">The sequence shown here is derived from an EMBL/GenBank/DDBJ whole genome shotgun (WGS) entry which is preliminary data.</text>
</comment>
<dbReference type="SUPFAM" id="SSF111369">
    <property type="entry name" value="HlyD-like secretion proteins"/>
    <property type="match status" value="1"/>
</dbReference>
<dbReference type="Proteomes" id="UP000634011">
    <property type="component" value="Unassembled WGS sequence"/>
</dbReference>
<dbReference type="GO" id="GO:0016020">
    <property type="term" value="C:membrane"/>
    <property type="evidence" value="ECO:0007669"/>
    <property type="project" value="InterPro"/>
</dbReference>
<evidence type="ECO:0000313" key="9">
    <source>
        <dbReference type="EMBL" id="MBC3863111.1"/>
    </source>
</evidence>
<keyword evidence="4" id="KW-0812">Transmembrane</keyword>
<dbReference type="GO" id="GO:0060003">
    <property type="term" value="P:copper ion export"/>
    <property type="evidence" value="ECO:0007669"/>
    <property type="project" value="TreeGrafter"/>
</dbReference>
<feature type="transmembrane region" description="Helical" evidence="4">
    <location>
        <begin position="9"/>
        <end position="28"/>
    </location>
</feature>
<feature type="compositionally biased region" description="Basic and acidic residues" evidence="3">
    <location>
        <begin position="47"/>
        <end position="57"/>
    </location>
</feature>
<dbReference type="GO" id="GO:0030288">
    <property type="term" value="C:outer membrane-bounded periplasmic space"/>
    <property type="evidence" value="ECO:0007669"/>
    <property type="project" value="TreeGrafter"/>
</dbReference>
<evidence type="ECO:0000259" key="6">
    <source>
        <dbReference type="Pfam" id="PF25954"/>
    </source>
</evidence>
<dbReference type="InterPro" id="IPR058792">
    <property type="entry name" value="Beta-barrel_RND_2"/>
</dbReference>
<evidence type="ECO:0000259" key="5">
    <source>
        <dbReference type="Pfam" id="PF25893"/>
    </source>
</evidence>
<dbReference type="GO" id="GO:0015679">
    <property type="term" value="P:plasma membrane copper ion transport"/>
    <property type="evidence" value="ECO:0007669"/>
    <property type="project" value="TreeGrafter"/>
</dbReference>
<dbReference type="EMBL" id="JACOFV010000012">
    <property type="protein sequence ID" value="MBC3863111.1"/>
    <property type="molecule type" value="Genomic_DNA"/>
</dbReference>
<comment type="similarity">
    <text evidence="1">Belongs to the membrane fusion protein (MFP) (TC 8.A.1) family.</text>
</comment>
<evidence type="ECO:0000259" key="7">
    <source>
        <dbReference type="Pfam" id="PF25973"/>
    </source>
</evidence>
<evidence type="ECO:0000256" key="3">
    <source>
        <dbReference type="SAM" id="MobiDB-lite"/>
    </source>
</evidence>
<feature type="domain" description="CzcB-like alpha-helical hairpin" evidence="5">
    <location>
        <begin position="144"/>
        <end position="203"/>
    </location>
</feature>
<accession>A0A923KQQ2</accession>
<dbReference type="Gene3D" id="1.10.287.470">
    <property type="entry name" value="Helix hairpin bin"/>
    <property type="match status" value="1"/>
</dbReference>
<dbReference type="Gene3D" id="2.40.420.20">
    <property type="match status" value="1"/>
</dbReference>
<keyword evidence="10" id="KW-1185">Reference proteome</keyword>
<dbReference type="PANTHER" id="PTHR30097:SF4">
    <property type="entry name" value="SLR6042 PROTEIN"/>
    <property type="match status" value="1"/>
</dbReference>
<protein>
    <submittedName>
        <fullName evidence="9">Efflux RND transporter periplasmic adaptor subunit</fullName>
    </submittedName>
</protein>
<feature type="region of interest" description="Disordered" evidence="3">
    <location>
        <begin position="41"/>
        <end position="62"/>
    </location>
</feature>
<name>A0A923KQQ2_9BURK</name>
<dbReference type="GO" id="GO:0046914">
    <property type="term" value="F:transition metal ion binding"/>
    <property type="evidence" value="ECO:0007669"/>
    <property type="project" value="TreeGrafter"/>
</dbReference>
<dbReference type="GO" id="GO:0022857">
    <property type="term" value="F:transmembrane transporter activity"/>
    <property type="evidence" value="ECO:0007669"/>
    <property type="project" value="InterPro"/>
</dbReference>
<dbReference type="InterPro" id="IPR058648">
    <property type="entry name" value="HH_CzcB-like"/>
</dbReference>
<dbReference type="InterPro" id="IPR051909">
    <property type="entry name" value="MFP_Cation_Efflux"/>
</dbReference>
<feature type="domain" description="CusB-like beta-barrel" evidence="6">
    <location>
        <begin position="251"/>
        <end position="326"/>
    </location>
</feature>
<dbReference type="Gene3D" id="2.40.50.100">
    <property type="match status" value="1"/>
</dbReference>
<dbReference type="NCBIfam" id="TIGR01730">
    <property type="entry name" value="RND_mfp"/>
    <property type="match status" value="1"/>
</dbReference>
<dbReference type="FunFam" id="2.40.30.170:FF:000010">
    <property type="entry name" value="Efflux RND transporter periplasmic adaptor subunit"/>
    <property type="match status" value="1"/>
</dbReference>
<evidence type="ECO:0000256" key="1">
    <source>
        <dbReference type="ARBA" id="ARBA00009477"/>
    </source>
</evidence>
<dbReference type="Pfam" id="PF25973">
    <property type="entry name" value="BSH_CzcB"/>
    <property type="match status" value="1"/>
</dbReference>
<dbReference type="InterPro" id="IPR006143">
    <property type="entry name" value="RND_pump_MFP"/>
</dbReference>
<evidence type="ECO:0000313" key="10">
    <source>
        <dbReference type="Proteomes" id="UP000634011"/>
    </source>
</evidence>
<feature type="domain" description="CzcB-like barrel-sandwich hybrid" evidence="7">
    <location>
        <begin position="105"/>
        <end position="248"/>
    </location>
</feature>
<dbReference type="InterPro" id="IPR058649">
    <property type="entry name" value="CzcB_C"/>
</dbReference>
<sequence length="405" mass="44182">MNKNFNQKMIIIYVVLAIVMIIAATMFWNKKTTAKADENTVQNAAKQKSDHTKKANDEAEEADDDVIHMDQQQMQTANIQIAQSAPASITNTITLPGEIRFNEDRTAHIVPRLSGVAESVSADLGQRVKKGQVLAVISSPELAELRSTSMAAQKRLSLARLTYEREKKLWQDKISAEQDYLQAQQAYREAEINAQTSKSTLSALNADDTEGKLNRYVLRAPFDGIVIEKHIALGEAVKEDANVFLISDLSSVWVEVVLTPKDLESARIGDEVTIRSTSTNLSAVGKINYIGNLLGEQTRTAKARVVITNPNLAWRPGLFVNVALSHGKKDLAVTVQSDAIQTLEGKTVVFIKVPNGFKARVVTTGVSDGKLTEILDGMPIDVSYAAAGSFVVKAEAGKESAEHAH</sequence>